<evidence type="ECO:0000259" key="2">
    <source>
        <dbReference type="PROSITE" id="PS51016"/>
    </source>
</evidence>
<comment type="caution">
    <text evidence="3">The sequence shown here is derived from an EMBL/GenBank/DDBJ whole genome shotgun (WGS) entry which is preliminary data.</text>
</comment>
<dbReference type="Proteomes" id="UP001439008">
    <property type="component" value="Unassembled WGS sequence"/>
</dbReference>
<organism evidence="3 4">
    <name type="scientific">Bonamia ostreae</name>
    <dbReference type="NCBI Taxonomy" id="126728"/>
    <lineage>
        <taxon>Eukaryota</taxon>
        <taxon>Sar</taxon>
        <taxon>Rhizaria</taxon>
        <taxon>Endomyxa</taxon>
        <taxon>Ascetosporea</taxon>
        <taxon>Haplosporida</taxon>
        <taxon>Bonamia</taxon>
    </lineage>
</organism>
<dbReference type="InterPro" id="IPR000857">
    <property type="entry name" value="MyTH4_dom"/>
</dbReference>
<protein>
    <recommendedName>
        <fullName evidence="2">MyTH4 domain-containing protein</fullName>
    </recommendedName>
</protein>
<feature type="region of interest" description="Disordered" evidence="1">
    <location>
        <begin position="91"/>
        <end position="113"/>
    </location>
</feature>
<dbReference type="InterPro" id="IPR038185">
    <property type="entry name" value="MyTH4_dom_sf"/>
</dbReference>
<gene>
    <name evidence="3" type="ORF">MHBO_004497</name>
</gene>
<reference evidence="3 4" key="1">
    <citation type="journal article" date="2024" name="BMC Biol.">
        <title>Comparative genomics of Ascetosporea gives new insight into the evolutionary basis for animal parasitism in Rhizaria.</title>
        <authorList>
            <person name="Hiltunen Thoren M."/>
            <person name="Onut-Brannstrom I."/>
            <person name="Alfjorden A."/>
            <person name="Peckova H."/>
            <person name="Swords F."/>
            <person name="Hooper C."/>
            <person name="Holzer A.S."/>
            <person name="Bass D."/>
            <person name="Burki F."/>
        </authorList>
    </citation>
    <scope>NUCLEOTIDE SEQUENCE [LARGE SCALE GENOMIC DNA]</scope>
    <source>
        <strain evidence="3">20-A016</strain>
    </source>
</reference>
<evidence type="ECO:0000256" key="1">
    <source>
        <dbReference type="SAM" id="MobiDB-lite"/>
    </source>
</evidence>
<keyword evidence="4" id="KW-1185">Reference proteome</keyword>
<dbReference type="PROSITE" id="PS51016">
    <property type="entry name" value="MYTH4"/>
    <property type="match status" value="1"/>
</dbReference>
<accession>A0ABV2ATI2</accession>
<dbReference type="Pfam" id="PF00784">
    <property type="entry name" value="MyTH4"/>
    <property type="match status" value="1"/>
</dbReference>
<dbReference type="EMBL" id="JBDODL010004184">
    <property type="protein sequence ID" value="MES1922965.1"/>
    <property type="molecule type" value="Genomic_DNA"/>
</dbReference>
<dbReference type="Gene3D" id="1.25.40.530">
    <property type="entry name" value="MyTH4 domain"/>
    <property type="match status" value="1"/>
</dbReference>
<name>A0ABV2ATI2_9EUKA</name>
<evidence type="ECO:0000313" key="3">
    <source>
        <dbReference type="EMBL" id="MES1922965.1"/>
    </source>
</evidence>
<feature type="domain" description="MyTH4" evidence="2">
    <location>
        <begin position="1"/>
        <end position="96"/>
    </location>
</feature>
<feature type="compositionally biased region" description="Basic and acidic residues" evidence="1">
    <location>
        <begin position="91"/>
        <end position="104"/>
    </location>
</feature>
<sequence length="113" mass="12788">MRDELFAQLIKQTTDAPEELMVRGFRLLFLSLRAFEPSEKMVTVLLGHIAATVNIASLKDAQWNFATSFIAANIQRRQRCDKLLRPDGKLQERQIGSAERRGDCCDNGNNPPL</sequence>
<proteinExistence type="predicted"/>
<evidence type="ECO:0000313" key="4">
    <source>
        <dbReference type="Proteomes" id="UP001439008"/>
    </source>
</evidence>